<evidence type="ECO:0000313" key="2">
    <source>
        <dbReference type="EMBL" id="PEJ35949.1"/>
    </source>
</evidence>
<evidence type="ECO:0000313" key="3">
    <source>
        <dbReference type="Proteomes" id="UP000220106"/>
    </source>
</evidence>
<dbReference type="EMBL" id="NUEQ01000011">
    <property type="protein sequence ID" value="PEJ35949.1"/>
    <property type="molecule type" value="Genomic_DNA"/>
</dbReference>
<accession>A0AAX0S7F0</accession>
<sequence>MKTYAREVIIMSMLIIILSLIFILMENKIGFSKILDFKTVFNSFATFGGAALGALLAGKYTLKSVNEQKNFQVDRELEQLEVQAIKFHESYRRVFMLLSFYCDLFHGYHDTHIDDLDGFEESAKVKFKEVPRLFNERVEEIRKYSLELKMDKEYEVKLISYLVNLEYLYISLRRWKPGEDERNPELIEKWVEHRIKANNDFSDMNELIQSLKDKLIR</sequence>
<feature type="transmembrane region" description="Helical" evidence="1">
    <location>
        <begin position="44"/>
        <end position="62"/>
    </location>
</feature>
<gene>
    <name evidence="2" type="ORF">CN689_05690</name>
</gene>
<keyword evidence="1" id="KW-1133">Transmembrane helix</keyword>
<protein>
    <submittedName>
        <fullName evidence="2">Uncharacterized protein</fullName>
    </submittedName>
</protein>
<keyword evidence="1" id="KW-0472">Membrane</keyword>
<reference evidence="2 3" key="1">
    <citation type="submission" date="2017-09" db="EMBL/GenBank/DDBJ databases">
        <title>Large-scale bioinformatics analysis of Bacillus genomes uncovers conserved roles of natural products in bacterial physiology.</title>
        <authorList>
            <consortium name="Agbiome Team Llc"/>
            <person name="Bleich R.M."/>
            <person name="Kirk G.J."/>
            <person name="Santa Maria K.C."/>
            <person name="Allen S.E."/>
            <person name="Farag S."/>
            <person name="Shank E.A."/>
            <person name="Bowers A."/>
        </authorList>
    </citation>
    <scope>NUCLEOTIDE SEQUENCE [LARGE SCALE GENOMIC DNA]</scope>
    <source>
        <strain evidence="2 3">AFS003229</strain>
    </source>
</reference>
<name>A0AAX0S7F0_9BACI</name>
<comment type="caution">
    <text evidence="2">The sequence shown here is derived from an EMBL/GenBank/DDBJ whole genome shotgun (WGS) entry which is preliminary data.</text>
</comment>
<organism evidence="2 3">
    <name type="scientific">Peribacillus butanolivorans</name>
    <dbReference type="NCBI Taxonomy" id="421767"/>
    <lineage>
        <taxon>Bacteria</taxon>
        <taxon>Bacillati</taxon>
        <taxon>Bacillota</taxon>
        <taxon>Bacilli</taxon>
        <taxon>Bacillales</taxon>
        <taxon>Bacillaceae</taxon>
        <taxon>Peribacillus</taxon>
    </lineage>
</organism>
<keyword evidence="1" id="KW-0812">Transmembrane</keyword>
<dbReference type="AlphaFoldDB" id="A0AAX0S7F0"/>
<feature type="transmembrane region" description="Helical" evidence="1">
    <location>
        <begin position="7"/>
        <end position="24"/>
    </location>
</feature>
<dbReference type="Proteomes" id="UP000220106">
    <property type="component" value="Unassembled WGS sequence"/>
</dbReference>
<proteinExistence type="predicted"/>
<dbReference type="RefSeq" id="WP_098175198.1">
    <property type="nucleotide sequence ID" value="NZ_NUEQ01000011.1"/>
</dbReference>
<evidence type="ECO:0000256" key="1">
    <source>
        <dbReference type="SAM" id="Phobius"/>
    </source>
</evidence>